<dbReference type="Gene3D" id="3.30.420.10">
    <property type="entry name" value="Ribonuclease H-like superfamily/Ribonuclease H"/>
    <property type="match status" value="1"/>
</dbReference>
<dbReference type="STRING" id="1325734.A0A428NGF1"/>
<evidence type="ECO:0000313" key="9">
    <source>
        <dbReference type="EMBL" id="RSL39891.1"/>
    </source>
</evidence>
<dbReference type="SUPFAM" id="SSF53098">
    <property type="entry name" value="Ribonuclease H-like"/>
    <property type="match status" value="1"/>
</dbReference>
<feature type="domain" description="RNase H type-1" evidence="8">
    <location>
        <begin position="26"/>
        <end position="182"/>
    </location>
</feature>
<comment type="similarity">
    <text evidence="2">Belongs to the RNase H family.</text>
</comment>
<dbReference type="GO" id="GO:0046872">
    <property type="term" value="F:metal ion binding"/>
    <property type="evidence" value="ECO:0007669"/>
    <property type="project" value="UniProtKB-KW"/>
</dbReference>
<dbReference type="InterPro" id="IPR012337">
    <property type="entry name" value="RNaseH-like_sf"/>
</dbReference>
<dbReference type="AlphaFoldDB" id="A0A428NGF1"/>
<accession>A0A428NGF1</accession>
<evidence type="ECO:0000256" key="7">
    <source>
        <dbReference type="ARBA" id="ARBA00022801"/>
    </source>
</evidence>
<proteinExistence type="inferred from homology"/>
<evidence type="ECO:0000256" key="4">
    <source>
        <dbReference type="ARBA" id="ARBA00022722"/>
    </source>
</evidence>
<dbReference type="EC" id="3.1.26.4" evidence="3"/>
<protein>
    <recommendedName>
        <fullName evidence="3">ribonuclease H</fullName>
        <ecNumber evidence="3">3.1.26.4</ecNumber>
    </recommendedName>
</protein>
<dbReference type="Pfam" id="PF00075">
    <property type="entry name" value="RNase_H"/>
    <property type="match status" value="1"/>
</dbReference>
<dbReference type="PANTHER" id="PTHR10642:SF26">
    <property type="entry name" value="RIBONUCLEASE H1"/>
    <property type="match status" value="1"/>
</dbReference>
<dbReference type="OrthoDB" id="245563at2759"/>
<keyword evidence="4" id="KW-0540">Nuclease</keyword>
<gene>
    <name evidence="9" type="ORF">CEP54_016235</name>
</gene>
<keyword evidence="5" id="KW-0479">Metal-binding</keyword>
<keyword evidence="7" id="KW-0378">Hydrolase</keyword>
<dbReference type="InterPro" id="IPR036397">
    <property type="entry name" value="RNaseH_sf"/>
</dbReference>
<sequence>LDDEEWTYVACDEDRLCPHCDWLAPHIDCIVIAVDGACERNGMTGARAAAGVFVGKTSQYNKSVLLAEPSATNQVAELQAGILALHQVMDIRSKCLGEEQLRMVVVKSDSEYLVKGMTEWVFKWENNGYRTCKGTPAKNWELFKQLDGLIRNLNELDVEVLFWHVPRSRKTEADELASRALRGQVRFE</sequence>
<evidence type="ECO:0000256" key="2">
    <source>
        <dbReference type="ARBA" id="ARBA00005300"/>
    </source>
</evidence>
<comment type="caution">
    <text evidence="9">The sequence shown here is derived from an EMBL/GenBank/DDBJ whole genome shotgun (WGS) entry which is preliminary data.</text>
</comment>
<dbReference type="PROSITE" id="PS50879">
    <property type="entry name" value="RNASE_H_1"/>
    <property type="match status" value="1"/>
</dbReference>
<keyword evidence="6" id="KW-0255">Endonuclease</keyword>
<feature type="non-terminal residue" evidence="9">
    <location>
        <position position="1"/>
    </location>
</feature>
<dbReference type="GO" id="GO:0004523">
    <property type="term" value="F:RNA-DNA hybrid ribonuclease activity"/>
    <property type="evidence" value="ECO:0007669"/>
    <property type="project" value="UniProtKB-EC"/>
</dbReference>
<keyword evidence="10" id="KW-1185">Reference proteome</keyword>
<dbReference type="GO" id="GO:0003676">
    <property type="term" value="F:nucleic acid binding"/>
    <property type="evidence" value="ECO:0007669"/>
    <property type="project" value="InterPro"/>
</dbReference>
<dbReference type="PANTHER" id="PTHR10642">
    <property type="entry name" value="RIBONUCLEASE H1"/>
    <property type="match status" value="1"/>
</dbReference>
<comment type="catalytic activity">
    <reaction evidence="1">
        <text>Endonucleolytic cleavage to 5'-phosphomonoester.</text>
        <dbReference type="EC" id="3.1.26.4"/>
    </reaction>
</comment>
<name>A0A428NGF1_9HYPO</name>
<dbReference type="Proteomes" id="UP000288168">
    <property type="component" value="Unassembled WGS sequence"/>
</dbReference>
<dbReference type="InterPro" id="IPR050092">
    <property type="entry name" value="RNase_H"/>
</dbReference>
<reference evidence="9 10" key="1">
    <citation type="submission" date="2017-06" db="EMBL/GenBank/DDBJ databases">
        <title>Comparative genomic analysis of Ambrosia Fusariam Clade fungi.</title>
        <authorList>
            <person name="Stajich J.E."/>
            <person name="Carrillo J."/>
            <person name="Kijimoto T."/>
            <person name="Eskalen A."/>
            <person name="O'Donnell K."/>
            <person name="Kasson M."/>
        </authorList>
    </citation>
    <scope>NUCLEOTIDE SEQUENCE [LARGE SCALE GENOMIC DNA]</scope>
    <source>
        <strain evidence="9 10">NRRL62584</strain>
    </source>
</reference>
<evidence type="ECO:0000256" key="6">
    <source>
        <dbReference type="ARBA" id="ARBA00022759"/>
    </source>
</evidence>
<dbReference type="GO" id="GO:0043137">
    <property type="term" value="P:DNA replication, removal of RNA primer"/>
    <property type="evidence" value="ECO:0007669"/>
    <property type="project" value="TreeGrafter"/>
</dbReference>
<dbReference type="EMBL" id="NKCI01000566">
    <property type="protein sequence ID" value="RSL39891.1"/>
    <property type="molecule type" value="Genomic_DNA"/>
</dbReference>
<evidence type="ECO:0000259" key="8">
    <source>
        <dbReference type="PROSITE" id="PS50879"/>
    </source>
</evidence>
<dbReference type="CDD" id="cd13934">
    <property type="entry name" value="RNase_H_Dikarya_like"/>
    <property type="match status" value="1"/>
</dbReference>
<evidence type="ECO:0000256" key="5">
    <source>
        <dbReference type="ARBA" id="ARBA00022723"/>
    </source>
</evidence>
<evidence type="ECO:0000256" key="3">
    <source>
        <dbReference type="ARBA" id="ARBA00012180"/>
    </source>
</evidence>
<evidence type="ECO:0000313" key="10">
    <source>
        <dbReference type="Proteomes" id="UP000288168"/>
    </source>
</evidence>
<organism evidence="9 10">
    <name type="scientific">Fusarium duplospermum</name>
    <dbReference type="NCBI Taxonomy" id="1325734"/>
    <lineage>
        <taxon>Eukaryota</taxon>
        <taxon>Fungi</taxon>
        <taxon>Dikarya</taxon>
        <taxon>Ascomycota</taxon>
        <taxon>Pezizomycotina</taxon>
        <taxon>Sordariomycetes</taxon>
        <taxon>Hypocreomycetidae</taxon>
        <taxon>Hypocreales</taxon>
        <taxon>Nectriaceae</taxon>
        <taxon>Fusarium</taxon>
        <taxon>Fusarium solani species complex</taxon>
    </lineage>
</organism>
<dbReference type="InterPro" id="IPR002156">
    <property type="entry name" value="RNaseH_domain"/>
</dbReference>
<evidence type="ECO:0000256" key="1">
    <source>
        <dbReference type="ARBA" id="ARBA00000077"/>
    </source>
</evidence>